<dbReference type="CDD" id="cd02440">
    <property type="entry name" value="AdoMet_MTases"/>
    <property type="match status" value="1"/>
</dbReference>
<dbReference type="Gene3D" id="3.40.50.150">
    <property type="entry name" value="Vaccinia Virus protein VP39"/>
    <property type="match status" value="1"/>
</dbReference>
<name>A0A023BQL8_9FLAO</name>
<accession>A0A023BQL8</accession>
<proteinExistence type="predicted"/>
<sequence>MEQRLDEWVKNYNDDYFNRQFENPYRSTIKFCDWLESLGLFKNVSEAKFLDMCTGKGSNVYYMYKRFPKCKFLGLDINDNFIKEGMDFLAHKNIKSCKLEYGDLYNLDIKKHVNQFKGILSYQTLSWLPEYETAVNEMIKLNPKWIAVSSLFYDGLVDCKIEIKEYNNSMDKTSSNNSFYNVYSIPRIKNFFAERGYTLFKYCPFEIDIDLPKPKHSHMQTYTKKLEDNSRIQISGPLLMNWYFIYASKE</sequence>
<dbReference type="EMBL" id="AQRA01000008">
    <property type="protein sequence ID" value="EZH72291.1"/>
    <property type="molecule type" value="Genomic_DNA"/>
</dbReference>
<feature type="domain" description="Methyltransferase" evidence="1">
    <location>
        <begin position="45"/>
        <end position="142"/>
    </location>
</feature>
<dbReference type="RefSeq" id="WP_034244670.1">
    <property type="nucleotide sequence ID" value="NZ_AQRA01000008.1"/>
</dbReference>
<dbReference type="SUPFAM" id="SSF53335">
    <property type="entry name" value="S-adenosyl-L-methionine-dependent methyltransferases"/>
    <property type="match status" value="1"/>
</dbReference>
<evidence type="ECO:0000313" key="2">
    <source>
        <dbReference type="EMBL" id="EZH72291.1"/>
    </source>
</evidence>
<dbReference type="InterPro" id="IPR025714">
    <property type="entry name" value="Methyltranfer_dom"/>
</dbReference>
<reference evidence="2 3" key="1">
    <citation type="submission" date="2014-04" db="EMBL/GenBank/DDBJ databases">
        <title>Aquimarina sp. 22II-S11-z7 Genome Sequencing.</title>
        <authorList>
            <person name="Lai Q."/>
        </authorList>
    </citation>
    <scope>NUCLEOTIDE SEQUENCE [LARGE SCALE GENOMIC DNA]</scope>
    <source>
        <strain evidence="2 3">22II-S11-z7</strain>
    </source>
</reference>
<evidence type="ECO:0000259" key="1">
    <source>
        <dbReference type="Pfam" id="PF13847"/>
    </source>
</evidence>
<gene>
    <name evidence="2" type="ORF">ATO12_22835</name>
</gene>
<dbReference type="AlphaFoldDB" id="A0A023BQL8"/>
<organism evidence="2 3">
    <name type="scientific">Aquimarina atlantica</name>
    <dbReference type="NCBI Taxonomy" id="1317122"/>
    <lineage>
        <taxon>Bacteria</taxon>
        <taxon>Pseudomonadati</taxon>
        <taxon>Bacteroidota</taxon>
        <taxon>Flavobacteriia</taxon>
        <taxon>Flavobacteriales</taxon>
        <taxon>Flavobacteriaceae</taxon>
        <taxon>Aquimarina</taxon>
    </lineage>
</organism>
<keyword evidence="3" id="KW-1185">Reference proteome</keyword>
<evidence type="ECO:0000313" key="3">
    <source>
        <dbReference type="Proteomes" id="UP000023541"/>
    </source>
</evidence>
<dbReference type="OrthoDB" id="5298787at2"/>
<dbReference type="Pfam" id="PF13847">
    <property type="entry name" value="Methyltransf_31"/>
    <property type="match status" value="1"/>
</dbReference>
<dbReference type="STRING" id="1317122.ATO12_22835"/>
<protein>
    <recommendedName>
        <fullName evidence="1">Methyltransferase domain-containing protein</fullName>
    </recommendedName>
</protein>
<dbReference type="InterPro" id="IPR029063">
    <property type="entry name" value="SAM-dependent_MTases_sf"/>
</dbReference>
<dbReference type="Proteomes" id="UP000023541">
    <property type="component" value="Unassembled WGS sequence"/>
</dbReference>
<comment type="caution">
    <text evidence="2">The sequence shown here is derived from an EMBL/GenBank/DDBJ whole genome shotgun (WGS) entry which is preliminary data.</text>
</comment>